<accession>A0A242CCE6</accession>
<dbReference type="Gene3D" id="3.40.710.10">
    <property type="entry name" value="DD-peptidase/beta-lactamase superfamily"/>
    <property type="match status" value="1"/>
</dbReference>
<protein>
    <recommendedName>
        <fullName evidence="1">Beta-lactamase-related domain-containing protein</fullName>
    </recommendedName>
</protein>
<organism evidence="3">
    <name type="scientific">Candidatus Enterococcus mansonii</name>
    <dbReference type="NCBI Taxonomy" id="1834181"/>
    <lineage>
        <taxon>Bacteria</taxon>
        <taxon>Bacillati</taxon>
        <taxon>Bacillota</taxon>
        <taxon>Bacilli</taxon>
        <taxon>Lactobacillales</taxon>
        <taxon>Enterococcaceae</taxon>
        <taxon>Enterococcus</taxon>
    </lineage>
</organism>
<evidence type="ECO:0000313" key="2">
    <source>
        <dbReference type="EMBL" id="MEI5993739.1"/>
    </source>
</evidence>
<evidence type="ECO:0000313" key="4">
    <source>
        <dbReference type="Proteomes" id="UP000195139"/>
    </source>
</evidence>
<feature type="domain" description="Beta-lactamase-related" evidence="1">
    <location>
        <begin position="17"/>
        <end position="310"/>
    </location>
</feature>
<keyword evidence="4" id="KW-1185">Reference proteome</keyword>
<dbReference type="InterPro" id="IPR012338">
    <property type="entry name" value="Beta-lactam/transpept-like"/>
</dbReference>
<proteinExistence type="predicted"/>
<name>A0A242CCE6_9ENTE</name>
<dbReference type="InterPro" id="IPR001466">
    <property type="entry name" value="Beta-lactam-related"/>
</dbReference>
<dbReference type="Pfam" id="PF00144">
    <property type="entry name" value="Beta-lactamase"/>
    <property type="match status" value="1"/>
</dbReference>
<sequence length="440" mass="50355">MSMNFKQKIHAYLSDYQQQGYLNGSLLIADRTGIILEKSYGSSCFEFNLKNTNNTKYQIGSLTKAFTSMAILILHHNGKLSINDTIDTYFPEYPNGANITIYQCMTCTSGIPDFTALENFWEVTMRLSWTLDDMIELFKYLPLDFKPGTQFAYSSSGYLLLTKIIELVSGQSYAAFLKEHIFEPLKMTNTGCANEADIIENLAFSYSYWEKEIQTPQTNLSFPLGAYGLYSTIHDLYRWDQGIRHHLLIPEQLTQLMSTPSQSSYACGWDITTINGQTCRQHFGNISGYVSAIKQFETDELTILFLSNLDVIPVTTITKNIAELWFGEEVPTSFPMISQVEKQPLPSLSEFVGTFLLDNLSTVDIVRQQDELFFIVPKLYGVLYKFKLRLVWLTSDTIIFKSKKINETLTFSNRESGDFQKITYTDYDGRTQPLKKIKND</sequence>
<dbReference type="PANTHER" id="PTHR46825:SF9">
    <property type="entry name" value="BETA-LACTAMASE-RELATED DOMAIN-CONTAINING PROTEIN"/>
    <property type="match status" value="1"/>
</dbReference>
<dbReference type="InterPro" id="IPR050491">
    <property type="entry name" value="AmpC-like"/>
</dbReference>
<dbReference type="OrthoDB" id="9803467at2"/>
<dbReference type="SUPFAM" id="SSF56601">
    <property type="entry name" value="beta-lactamase/transpeptidase-like"/>
    <property type="match status" value="1"/>
</dbReference>
<gene>
    <name evidence="2" type="ORF">A5880_001286</name>
    <name evidence="3" type="ORF">A5880_002151</name>
</gene>
<evidence type="ECO:0000313" key="3">
    <source>
        <dbReference type="EMBL" id="OTO07881.1"/>
    </source>
</evidence>
<dbReference type="Proteomes" id="UP000195139">
    <property type="component" value="Unassembled WGS sequence"/>
</dbReference>
<reference evidence="2 4" key="2">
    <citation type="submission" date="2018-07" db="EMBL/GenBank/DDBJ databases">
        <title>The Genome Sequence of Enterococcus sp. DIV0659b.</title>
        <authorList>
            <consortium name="The Broad Institute Genomics Platform"/>
            <consortium name="The Broad Institute Genomic Center for Infectious Diseases"/>
            <person name="Earl A."/>
            <person name="Manson A."/>
            <person name="Schwartman J."/>
            <person name="Gilmore M."/>
            <person name="Abouelleil A."/>
            <person name="Cao P."/>
            <person name="Chapman S."/>
            <person name="Cusick C."/>
            <person name="Shea T."/>
            <person name="Young S."/>
            <person name="Neafsey D."/>
            <person name="Nusbaum C."/>
            <person name="Birren B."/>
        </authorList>
    </citation>
    <scope>NUCLEOTIDE SEQUENCE [LARGE SCALE GENOMIC DNA]</scope>
    <source>
        <strain evidence="2 4">4G2_DIV0659</strain>
    </source>
</reference>
<dbReference type="STRING" id="1834181.A5880_002151"/>
<dbReference type="PANTHER" id="PTHR46825">
    <property type="entry name" value="D-ALANYL-D-ALANINE-CARBOXYPEPTIDASE/ENDOPEPTIDASE AMPH"/>
    <property type="match status" value="1"/>
</dbReference>
<evidence type="ECO:0000259" key="1">
    <source>
        <dbReference type="Pfam" id="PF00144"/>
    </source>
</evidence>
<dbReference type="EMBL" id="NGLE02000001">
    <property type="protein sequence ID" value="MEI5993739.1"/>
    <property type="molecule type" value="Genomic_DNA"/>
</dbReference>
<comment type="caution">
    <text evidence="3">The sequence shown here is derived from an EMBL/GenBank/DDBJ whole genome shotgun (WGS) entry which is preliminary data.</text>
</comment>
<reference evidence="3" key="1">
    <citation type="submission" date="2017-05" db="EMBL/GenBank/DDBJ databases">
        <title>The Genome Sequence of Enterococcus sp. 4G2_DIV0659.</title>
        <authorList>
            <consortium name="The Broad Institute Genomics Platform"/>
            <consortium name="The Broad Institute Genomic Center for Infectious Diseases"/>
            <person name="Earl A."/>
            <person name="Manson A."/>
            <person name="Schwartman J."/>
            <person name="Gilmore M."/>
            <person name="Abouelleil A."/>
            <person name="Cao P."/>
            <person name="Chapman S."/>
            <person name="Cusick C."/>
            <person name="Shea T."/>
            <person name="Young S."/>
            <person name="Neafsey D."/>
            <person name="Nusbaum C."/>
            <person name="Birren B."/>
        </authorList>
    </citation>
    <scope>NUCLEOTIDE SEQUENCE [LARGE SCALE GENOMIC DNA]</scope>
    <source>
        <strain evidence="3">4G2_DIV0659</strain>
    </source>
</reference>
<dbReference type="EMBL" id="NGLE01000003">
    <property type="protein sequence ID" value="OTO07881.1"/>
    <property type="molecule type" value="Genomic_DNA"/>
</dbReference>
<dbReference type="AlphaFoldDB" id="A0A242CCE6"/>